<dbReference type="PANTHER" id="PTHR34580:SF1">
    <property type="entry name" value="PROTEIN PAFC"/>
    <property type="match status" value="1"/>
</dbReference>
<dbReference type="InterPro" id="IPR028349">
    <property type="entry name" value="PafC-like"/>
</dbReference>
<evidence type="ECO:0000256" key="1">
    <source>
        <dbReference type="ARBA" id="ARBA00023015"/>
    </source>
</evidence>
<dbReference type="PROSITE" id="PS52050">
    <property type="entry name" value="WYL"/>
    <property type="match status" value="1"/>
</dbReference>
<evidence type="ECO:0000259" key="4">
    <source>
        <dbReference type="PROSITE" id="PS51000"/>
    </source>
</evidence>
<reference evidence="5 6" key="1">
    <citation type="submission" date="2024-09" db="EMBL/GenBank/DDBJ databases">
        <title>The Natural Products Discovery Center: Release of the First 8490 Sequenced Strains for Exploring Actinobacteria Biosynthetic Diversity.</title>
        <authorList>
            <person name="Kalkreuter E."/>
            <person name="Kautsar S.A."/>
            <person name="Yang D."/>
            <person name="Bader C.D."/>
            <person name="Teijaro C.N."/>
            <person name="Fluegel L."/>
            <person name="Davis C.M."/>
            <person name="Simpson J.R."/>
            <person name="Lauterbach L."/>
            <person name="Steele A.D."/>
            <person name="Gui C."/>
            <person name="Meng S."/>
            <person name="Li G."/>
            <person name="Viehrig K."/>
            <person name="Ye F."/>
            <person name="Su P."/>
            <person name="Kiefer A.F."/>
            <person name="Nichols A."/>
            <person name="Cepeda A.J."/>
            <person name="Yan W."/>
            <person name="Fan B."/>
            <person name="Jiang Y."/>
            <person name="Adhikari A."/>
            <person name="Zheng C.-J."/>
            <person name="Schuster L."/>
            <person name="Cowan T.M."/>
            <person name="Smanski M.J."/>
            <person name="Chevrette M.G."/>
            <person name="De Carvalho L.P.S."/>
            <person name="Shen B."/>
        </authorList>
    </citation>
    <scope>NUCLEOTIDE SEQUENCE [LARGE SCALE GENOMIC DNA]</scope>
    <source>
        <strain evidence="5 6">NPDC058328</strain>
    </source>
</reference>
<dbReference type="InterPro" id="IPR036388">
    <property type="entry name" value="WH-like_DNA-bd_sf"/>
</dbReference>
<dbReference type="Pfam" id="PF08279">
    <property type="entry name" value="HTH_11"/>
    <property type="match status" value="1"/>
</dbReference>
<protein>
    <submittedName>
        <fullName evidence="5">Helix-turn-helix transcriptional regulator</fullName>
    </submittedName>
</protein>
<feature type="chain" id="PRO_5047188260" evidence="3">
    <location>
        <begin position="22"/>
        <end position="324"/>
    </location>
</feature>
<dbReference type="SUPFAM" id="SSF46785">
    <property type="entry name" value="Winged helix' DNA-binding domain"/>
    <property type="match status" value="1"/>
</dbReference>
<feature type="domain" description="HTH deoR-type" evidence="4">
    <location>
        <begin position="2"/>
        <end position="75"/>
    </location>
</feature>
<proteinExistence type="predicted"/>
<keyword evidence="6" id="KW-1185">Reference proteome</keyword>
<dbReference type="InterPro" id="IPR057727">
    <property type="entry name" value="WCX_dom"/>
</dbReference>
<keyword evidence="2" id="KW-0804">Transcription</keyword>
<dbReference type="RefSeq" id="WP_388236943.1">
    <property type="nucleotide sequence ID" value="NZ_JBHVZQ010000019.1"/>
</dbReference>
<dbReference type="InterPro" id="IPR051534">
    <property type="entry name" value="CBASS_pafABC_assoc_protein"/>
</dbReference>
<evidence type="ECO:0000256" key="3">
    <source>
        <dbReference type="SAM" id="SignalP"/>
    </source>
</evidence>
<evidence type="ECO:0000256" key="2">
    <source>
        <dbReference type="ARBA" id="ARBA00023163"/>
    </source>
</evidence>
<dbReference type="Pfam" id="PF13280">
    <property type="entry name" value="WYL"/>
    <property type="match status" value="1"/>
</dbReference>
<dbReference type="EMBL" id="JBHVZQ010000019">
    <property type="protein sequence ID" value="MFF1276002.1"/>
    <property type="molecule type" value="Genomic_DNA"/>
</dbReference>
<dbReference type="PIRSF" id="PIRSF016838">
    <property type="entry name" value="PafC"/>
    <property type="match status" value="1"/>
</dbReference>
<dbReference type="InterPro" id="IPR026881">
    <property type="entry name" value="WYL_dom"/>
</dbReference>
<organism evidence="5 6">
    <name type="scientific">Streptomyces marokkonensis</name>
    <dbReference type="NCBI Taxonomy" id="324855"/>
    <lineage>
        <taxon>Bacteria</taxon>
        <taxon>Bacillati</taxon>
        <taxon>Actinomycetota</taxon>
        <taxon>Actinomycetes</taxon>
        <taxon>Kitasatosporales</taxon>
        <taxon>Streptomycetaceae</taxon>
        <taxon>Streptomyces</taxon>
    </lineage>
</organism>
<feature type="signal peptide" evidence="3">
    <location>
        <begin position="1"/>
        <end position="21"/>
    </location>
</feature>
<sequence length="324" mass="35661">MRAARLIKMVLLLQSRPSMTAAELARELEVSERTVTRDAQALSEAGVPVYADRGRIGGYRLVGGYRTRLTGLARGEAEALFLSGVPGALREMGLEDAASAARLKVSAALLPSLRDASRTAAQRFHLDAPNWFREPATPELLPAVADAVWDDRRITARYRRRDTDVERELEPYGLVLKAGVWYLCARVAGGGPFRVYRIDRFTAVETGGERFERAEEFDLPAFWEERAEQFARSLLRAEVVVRLSAQGVRRLPHAVDPLSAREALARAGEPDGSGWVTVTLPVESEEVAHAQLTALGAEVEVLGPASLRERFAAEAVRLAELYGR</sequence>
<dbReference type="Pfam" id="PF25583">
    <property type="entry name" value="WCX"/>
    <property type="match status" value="1"/>
</dbReference>
<gene>
    <name evidence="5" type="ORF">ACFVZC_21785</name>
</gene>
<dbReference type="Proteomes" id="UP001601627">
    <property type="component" value="Unassembled WGS sequence"/>
</dbReference>
<keyword evidence="3" id="KW-0732">Signal</keyword>
<accession>A0ABW6QA40</accession>
<evidence type="ECO:0000313" key="5">
    <source>
        <dbReference type="EMBL" id="MFF1276002.1"/>
    </source>
</evidence>
<dbReference type="Gene3D" id="1.10.10.10">
    <property type="entry name" value="Winged helix-like DNA-binding domain superfamily/Winged helix DNA-binding domain"/>
    <property type="match status" value="1"/>
</dbReference>
<keyword evidence="1" id="KW-0805">Transcription regulation</keyword>
<dbReference type="PROSITE" id="PS51000">
    <property type="entry name" value="HTH_DEOR_2"/>
    <property type="match status" value="1"/>
</dbReference>
<name>A0ABW6QA40_9ACTN</name>
<dbReference type="PANTHER" id="PTHR34580">
    <property type="match status" value="1"/>
</dbReference>
<comment type="caution">
    <text evidence="5">The sequence shown here is derived from an EMBL/GenBank/DDBJ whole genome shotgun (WGS) entry which is preliminary data.</text>
</comment>
<dbReference type="InterPro" id="IPR036390">
    <property type="entry name" value="WH_DNA-bd_sf"/>
</dbReference>
<dbReference type="InterPro" id="IPR013196">
    <property type="entry name" value="HTH_11"/>
</dbReference>
<dbReference type="InterPro" id="IPR001034">
    <property type="entry name" value="DeoR_HTH"/>
</dbReference>
<evidence type="ECO:0000313" key="6">
    <source>
        <dbReference type="Proteomes" id="UP001601627"/>
    </source>
</evidence>